<dbReference type="Gene3D" id="3.30.565.40">
    <property type="entry name" value="Fervidobacterium nodosum Rt17-B1 like"/>
    <property type="match status" value="1"/>
</dbReference>
<dbReference type="AlphaFoldDB" id="A0A9E8NC83"/>
<evidence type="ECO:0000313" key="4">
    <source>
        <dbReference type="Proteomes" id="UP001164653"/>
    </source>
</evidence>
<dbReference type="PROSITE" id="PS51257">
    <property type="entry name" value="PROKAR_LIPOPROTEIN"/>
    <property type="match status" value="1"/>
</dbReference>
<feature type="domain" description="DUF3298" evidence="1">
    <location>
        <begin position="188"/>
        <end position="258"/>
    </location>
</feature>
<sequence length="270" mass="30121">MRILGILIFLTGTMFLSGCNLSGKKEAGEENTLTHGNLVVREFGSCDTTKNQGSSVSVSLWELSDSSKVSEVINGILTQKSIERINSYADSASIAANPGATKSVKDAFAVFQKNYTDFKKDFPDAPGCWQVELSGDTVMVTPEWLFYQLDHYAFTGGAHPNSFRSYHVFDGKTGKEKQMKSFIADSVALLKLVEKNFRKQEKLAADANLEEAGYFLLNHQFFIPANYIFTREGILFYYNPYEIAAYARGAIQFTIPYSELTGIVKKEEIL</sequence>
<dbReference type="InterPro" id="IPR037126">
    <property type="entry name" value="PdaC/RsiV-like_sf"/>
</dbReference>
<evidence type="ECO:0000313" key="3">
    <source>
        <dbReference type="EMBL" id="WAC12336.1"/>
    </source>
</evidence>
<organism evidence="3 4">
    <name type="scientific">Dyadobacter pollutisoli</name>
    <dbReference type="NCBI Taxonomy" id="2910158"/>
    <lineage>
        <taxon>Bacteria</taxon>
        <taxon>Pseudomonadati</taxon>
        <taxon>Bacteroidota</taxon>
        <taxon>Cytophagia</taxon>
        <taxon>Cytophagales</taxon>
        <taxon>Spirosomataceae</taxon>
        <taxon>Dyadobacter</taxon>
    </lineage>
</organism>
<dbReference type="InterPro" id="IPR021729">
    <property type="entry name" value="DUF3298"/>
</dbReference>
<dbReference type="Pfam" id="PF13739">
    <property type="entry name" value="PdaC"/>
    <property type="match status" value="1"/>
</dbReference>
<reference evidence="3" key="1">
    <citation type="submission" date="2022-11" db="EMBL/GenBank/DDBJ databases">
        <title>Dyadobacter pollutisoli sp. nov., isolated from plastic dumped soil.</title>
        <authorList>
            <person name="Kim J.M."/>
            <person name="Kim K.R."/>
            <person name="Lee J.K."/>
            <person name="Hao L."/>
            <person name="Jeon C.O."/>
        </authorList>
    </citation>
    <scope>NUCLEOTIDE SEQUENCE</scope>
    <source>
        <strain evidence="3">U1</strain>
    </source>
</reference>
<keyword evidence="4" id="KW-1185">Reference proteome</keyword>
<dbReference type="EMBL" id="CP112998">
    <property type="protein sequence ID" value="WAC12336.1"/>
    <property type="molecule type" value="Genomic_DNA"/>
</dbReference>
<dbReference type="Proteomes" id="UP001164653">
    <property type="component" value="Chromosome"/>
</dbReference>
<evidence type="ECO:0000259" key="2">
    <source>
        <dbReference type="Pfam" id="PF13739"/>
    </source>
</evidence>
<dbReference type="KEGG" id="dpf:ON006_32000"/>
<dbReference type="Pfam" id="PF11738">
    <property type="entry name" value="DUF3298"/>
    <property type="match status" value="1"/>
</dbReference>
<name>A0A9E8NC83_9BACT</name>
<gene>
    <name evidence="3" type="ORF">ON006_32000</name>
</gene>
<dbReference type="RefSeq" id="WP_244821799.1">
    <property type="nucleotide sequence ID" value="NZ_CP112998.1"/>
</dbReference>
<dbReference type="InterPro" id="IPR025303">
    <property type="entry name" value="PdaC"/>
</dbReference>
<protein>
    <submittedName>
        <fullName evidence="3">DUF3298 domain-containing protein</fullName>
    </submittedName>
</protein>
<proteinExistence type="predicted"/>
<dbReference type="Gene3D" id="3.90.640.20">
    <property type="entry name" value="Heat-shock cognate protein, ATPase"/>
    <property type="match status" value="1"/>
</dbReference>
<accession>A0A9E8NC83</accession>
<evidence type="ECO:0000259" key="1">
    <source>
        <dbReference type="Pfam" id="PF11738"/>
    </source>
</evidence>
<feature type="domain" description="Deacetylase PdaC" evidence="2">
    <location>
        <begin position="73"/>
        <end position="162"/>
    </location>
</feature>